<keyword evidence="2" id="KW-1185">Reference proteome</keyword>
<organism evidence="1 2">
    <name type="scientific">Lasiodiplodia mahajangana</name>
    <dbReference type="NCBI Taxonomy" id="1108764"/>
    <lineage>
        <taxon>Eukaryota</taxon>
        <taxon>Fungi</taxon>
        <taxon>Dikarya</taxon>
        <taxon>Ascomycota</taxon>
        <taxon>Pezizomycotina</taxon>
        <taxon>Dothideomycetes</taxon>
        <taxon>Dothideomycetes incertae sedis</taxon>
        <taxon>Botryosphaeriales</taxon>
        <taxon>Botryosphaeriaceae</taxon>
        <taxon>Lasiodiplodia</taxon>
    </lineage>
</organism>
<dbReference type="EMBL" id="JAPUUL010004229">
    <property type="protein sequence ID" value="KAJ8119994.1"/>
    <property type="molecule type" value="Genomic_DNA"/>
</dbReference>
<gene>
    <name evidence="1" type="ORF">O1611_g10480</name>
</gene>
<reference evidence="1" key="1">
    <citation type="submission" date="2022-12" db="EMBL/GenBank/DDBJ databases">
        <title>Genome Sequence of Lasiodiplodia mahajangana.</title>
        <authorList>
            <person name="Buettner E."/>
        </authorList>
    </citation>
    <scope>NUCLEOTIDE SEQUENCE</scope>
    <source>
        <strain evidence="1">VT137</strain>
    </source>
</reference>
<comment type="caution">
    <text evidence="1">The sequence shown here is derived from an EMBL/GenBank/DDBJ whole genome shotgun (WGS) entry which is preliminary data.</text>
</comment>
<evidence type="ECO:0000313" key="2">
    <source>
        <dbReference type="Proteomes" id="UP001153332"/>
    </source>
</evidence>
<name>A0ACC2IY12_9PEZI</name>
<accession>A0ACC2IY12</accession>
<protein>
    <submittedName>
        <fullName evidence="1">Uncharacterized protein</fullName>
    </submittedName>
</protein>
<evidence type="ECO:0000313" key="1">
    <source>
        <dbReference type="EMBL" id="KAJ8119994.1"/>
    </source>
</evidence>
<sequence length="184" mass="21174">MASQENHPVLQLTRIPVELVIKIASYLPNRDIKNLRLTCIFLRNTVTLRLSRVFLSANPRNVEVFRAVADHDLYREAVTELIWDDALMGPDIQDASYNYDDDDVAGLDILTSQGVPSWFSSACEENIDGLRRRKGRDRDTPQHELRSQQLESQLPLRESWSYYQNLAQQEERVIASESDADALR</sequence>
<proteinExistence type="predicted"/>
<dbReference type="Proteomes" id="UP001153332">
    <property type="component" value="Unassembled WGS sequence"/>
</dbReference>